<dbReference type="NCBIfam" id="TIGR04183">
    <property type="entry name" value="Por_Secre_tail"/>
    <property type="match status" value="1"/>
</dbReference>
<dbReference type="AlphaFoldDB" id="A0A6I4I498"/>
<reference evidence="2 3" key="1">
    <citation type="submission" date="2020-12" db="EMBL/GenBank/DDBJ databases">
        <title>HMF7856_wgs.fasta genome submission.</title>
        <authorList>
            <person name="Kang H."/>
            <person name="Kim H."/>
            <person name="Joh K."/>
        </authorList>
    </citation>
    <scope>NUCLEOTIDE SEQUENCE [LARGE SCALE GENOMIC DNA]</scope>
    <source>
        <strain evidence="2 3">HMF7856</strain>
    </source>
</reference>
<dbReference type="RefSeq" id="WP_157525521.1">
    <property type="nucleotide sequence ID" value="NZ_CP066775.1"/>
</dbReference>
<dbReference type="InterPro" id="IPR026444">
    <property type="entry name" value="Secre_tail"/>
</dbReference>
<dbReference type="EMBL" id="CP066775">
    <property type="protein sequence ID" value="QQL48819.1"/>
    <property type="molecule type" value="Genomic_DNA"/>
</dbReference>
<gene>
    <name evidence="2" type="ORF">GO620_011585</name>
</gene>
<name>A0A6I4I498_9SPHI</name>
<dbReference type="KEGG" id="mgik:GO620_011585"/>
<feature type="domain" description="Secretion system C-terminal sorting" evidence="1">
    <location>
        <begin position="451"/>
        <end position="521"/>
    </location>
</feature>
<protein>
    <submittedName>
        <fullName evidence="2">DUF1501 domain-containing protein</fullName>
    </submittedName>
</protein>
<sequence length="528" mass="56726">MNRRDFIGKALPAGVVMPKLINDLTFKAFGVSPFLEALVAAPTETDHVLVLIQLNGGNDGLNTVIPFDQYDNLANARGNIIIPKNKVLKLDGTSYTGIHTAMTGLQSLYNDGKAKIIQSVGYPQPNFSHFRATDIWLTGANSDQVLTSGWAGRYLAQQYTNFPVGYPNTIMPDPLAIQIGSSVSPALQGPSVNMGMAITDPNNFYSLISGKTTAAPNTNAGKELTYIRQVAQQTTQYGTVIKAAASKVTKQGAYPSNNSLADQLKVVARLIAGGLKTRVYMVNIGSFDTHSAQVNTGAQETGYHATMLGKVSDAIKAFMDDLKGLGASKRVAGMTFSEFGRRIKSNASVGTDHGAAAPMILFGDYIQPGVLGTSPVISNNVGVNDNIPMQYDFRSVYASLLQQWFCVDPSTLGDILLNNFQSLPVIKSSAPCVSTQSELNASAGDKLISNYPNPFQSVTHVSFKSSGGHVLIQIFDVQGKLISNLVDNIYDQGNYEVRFDAQNIPPGVYYARLQNGSLTQTRGMVAVR</sequence>
<dbReference type="Pfam" id="PF18962">
    <property type="entry name" value="Por_Secre_tail"/>
    <property type="match status" value="1"/>
</dbReference>
<evidence type="ECO:0000313" key="2">
    <source>
        <dbReference type="EMBL" id="QQL48819.1"/>
    </source>
</evidence>
<evidence type="ECO:0000313" key="3">
    <source>
        <dbReference type="Proteomes" id="UP000429232"/>
    </source>
</evidence>
<dbReference type="PANTHER" id="PTHR43737:SF1">
    <property type="entry name" value="DUF1501 DOMAIN-CONTAINING PROTEIN"/>
    <property type="match status" value="1"/>
</dbReference>
<dbReference type="Pfam" id="PF07394">
    <property type="entry name" value="DUF1501"/>
    <property type="match status" value="1"/>
</dbReference>
<evidence type="ECO:0000259" key="1">
    <source>
        <dbReference type="Pfam" id="PF18962"/>
    </source>
</evidence>
<dbReference type="InterPro" id="IPR010869">
    <property type="entry name" value="DUF1501"/>
</dbReference>
<dbReference type="PANTHER" id="PTHR43737">
    <property type="entry name" value="BLL7424 PROTEIN"/>
    <property type="match status" value="1"/>
</dbReference>
<organism evidence="2 3">
    <name type="scientific">Mucilaginibacter ginkgonis</name>
    <dbReference type="NCBI Taxonomy" id="2682091"/>
    <lineage>
        <taxon>Bacteria</taxon>
        <taxon>Pseudomonadati</taxon>
        <taxon>Bacteroidota</taxon>
        <taxon>Sphingobacteriia</taxon>
        <taxon>Sphingobacteriales</taxon>
        <taxon>Sphingobacteriaceae</taxon>
        <taxon>Mucilaginibacter</taxon>
    </lineage>
</organism>
<accession>A0A6I4I498</accession>
<proteinExistence type="predicted"/>
<keyword evidence="3" id="KW-1185">Reference proteome</keyword>
<dbReference type="Proteomes" id="UP000429232">
    <property type="component" value="Chromosome"/>
</dbReference>